<dbReference type="Proteomes" id="UP000324241">
    <property type="component" value="Unassembled WGS sequence"/>
</dbReference>
<dbReference type="RefSeq" id="XP_033430335.1">
    <property type="nucleotide sequence ID" value="XM_033568340.1"/>
</dbReference>
<feature type="compositionally biased region" description="Low complexity" evidence="1">
    <location>
        <begin position="62"/>
        <end position="73"/>
    </location>
</feature>
<name>A0A4S3J3T3_9EURO</name>
<sequence>MPMNWNSEADAKLFLGVLAQFDGSKPKLDFEKLAQYMGSDCTACAVQNRVVRLRRMVESADSSTTPTSTPSSTPRKRKGAAAPKTPTKKSKVVENTADESDNEKILLKAMIKKEIDGDSKDDA</sequence>
<evidence type="ECO:0000313" key="2">
    <source>
        <dbReference type="EMBL" id="KAA8650974.1"/>
    </source>
</evidence>
<dbReference type="VEuPathDB" id="FungiDB:EYZ11_011064"/>
<dbReference type="STRING" id="1220188.A0A4S3J3T3"/>
<accession>A0A4S3J3T3</accession>
<reference evidence="3 4" key="1">
    <citation type="submission" date="2019-03" db="EMBL/GenBank/DDBJ databases">
        <title>The genome sequence of a newly discovered highly antifungal drug resistant Aspergillus species, Aspergillus tanneri NIH 1004.</title>
        <authorList>
            <person name="Mounaud S."/>
            <person name="Singh I."/>
            <person name="Joardar V."/>
            <person name="Pakala S."/>
            <person name="Pakala S."/>
            <person name="Venepally P."/>
            <person name="Hoover J."/>
            <person name="Nierman W."/>
            <person name="Chung J."/>
            <person name="Losada L."/>
        </authorList>
    </citation>
    <scope>NUCLEOTIDE SEQUENCE [LARGE SCALE GENOMIC DNA]</scope>
    <source>
        <strain evidence="3 4">NIH1004</strain>
    </source>
</reference>
<evidence type="ECO:0008006" key="6">
    <source>
        <dbReference type="Google" id="ProtNLM"/>
    </source>
</evidence>
<dbReference type="OrthoDB" id="5418867at2759"/>
<keyword evidence="4" id="KW-1185">Reference proteome</keyword>
<dbReference type="EMBL" id="QUQM01000001">
    <property type="protein sequence ID" value="KAA8650974.1"/>
    <property type="molecule type" value="Genomic_DNA"/>
</dbReference>
<evidence type="ECO:0000256" key="1">
    <source>
        <dbReference type="SAM" id="MobiDB-lite"/>
    </source>
</evidence>
<reference evidence="2 5" key="2">
    <citation type="submission" date="2019-08" db="EMBL/GenBank/DDBJ databases">
        <title>The genome sequence of a newly discovered highly antifungal drug resistant Aspergillus species, Aspergillus tanneri NIH 1004.</title>
        <authorList>
            <person name="Mounaud S."/>
            <person name="Singh I."/>
            <person name="Joardar V."/>
            <person name="Pakala S."/>
            <person name="Pakala S."/>
            <person name="Venepally P."/>
            <person name="Chung J.K."/>
            <person name="Losada L."/>
            <person name="Nierman W.C."/>
        </authorList>
    </citation>
    <scope>NUCLEOTIDE SEQUENCE [LARGE SCALE GENOMIC DNA]</scope>
    <source>
        <strain evidence="2 5">NIH1004</strain>
    </source>
</reference>
<evidence type="ECO:0000313" key="5">
    <source>
        <dbReference type="Proteomes" id="UP000324241"/>
    </source>
</evidence>
<comment type="caution">
    <text evidence="3">The sequence shown here is derived from an EMBL/GenBank/DDBJ whole genome shotgun (WGS) entry which is preliminary data.</text>
</comment>
<dbReference type="EMBL" id="SOSA01000647">
    <property type="protein sequence ID" value="THC89480.1"/>
    <property type="molecule type" value="Genomic_DNA"/>
</dbReference>
<dbReference type="AlphaFoldDB" id="A0A4S3J3T3"/>
<dbReference type="Proteomes" id="UP000308092">
    <property type="component" value="Unassembled WGS sequence"/>
</dbReference>
<evidence type="ECO:0000313" key="3">
    <source>
        <dbReference type="EMBL" id="THC89480.1"/>
    </source>
</evidence>
<protein>
    <recommendedName>
        <fullName evidence="6">Myb-like domain-containing protein</fullName>
    </recommendedName>
</protein>
<proteinExistence type="predicted"/>
<evidence type="ECO:0000313" key="4">
    <source>
        <dbReference type="Proteomes" id="UP000308092"/>
    </source>
</evidence>
<gene>
    <name evidence="2" type="ORF">ATNIH1004_003665</name>
    <name evidence="3" type="ORF">EYZ11_011064</name>
</gene>
<feature type="region of interest" description="Disordered" evidence="1">
    <location>
        <begin position="56"/>
        <end position="99"/>
    </location>
</feature>
<organism evidence="3 4">
    <name type="scientific">Aspergillus tanneri</name>
    <dbReference type="NCBI Taxonomy" id="1220188"/>
    <lineage>
        <taxon>Eukaryota</taxon>
        <taxon>Fungi</taxon>
        <taxon>Dikarya</taxon>
        <taxon>Ascomycota</taxon>
        <taxon>Pezizomycotina</taxon>
        <taxon>Eurotiomycetes</taxon>
        <taxon>Eurotiomycetidae</taxon>
        <taxon>Eurotiales</taxon>
        <taxon>Aspergillaceae</taxon>
        <taxon>Aspergillus</taxon>
        <taxon>Aspergillus subgen. Circumdati</taxon>
    </lineage>
</organism>
<dbReference type="GeneID" id="54326367"/>